<sequence>YINNIIVFSNTLDKHLKYLETVRKILQDNRIHTTAEGIAKTNNCIKAFQKIKMPETLSDLETYLGM</sequence>
<dbReference type="SUPFAM" id="SSF56672">
    <property type="entry name" value="DNA/RNA polymerases"/>
    <property type="match status" value="1"/>
</dbReference>
<reference evidence="3" key="1">
    <citation type="submission" date="2023-06" db="EMBL/GenBank/DDBJ databases">
        <title>Genome-scale phylogeny and comparative genomics of the fungal order Sordariales.</title>
        <authorList>
            <consortium name="Lawrence Berkeley National Laboratory"/>
            <person name="Hensen N."/>
            <person name="Bonometti L."/>
            <person name="Westerberg I."/>
            <person name="Brannstrom I.O."/>
            <person name="Guillou S."/>
            <person name="Cros-Aarteil S."/>
            <person name="Calhoun S."/>
            <person name="Haridas S."/>
            <person name="Kuo A."/>
            <person name="Mondo S."/>
            <person name="Pangilinan J."/>
            <person name="Riley R."/>
            <person name="Labutti K."/>
            <person name="Andreopoulos B."/>
            <person name="Lipzen A."/>
            <person name="Chen C."/>
            <person name="Yanf M."/>
            <person name="Daum C."/>
            <person name="Ng V."/>
            <person name="Clum A."/>
            <person name="Steindorff A."/>
            <person name="Ohm R."/>
            <person name="Martin F."/>
            <person name="Silar P."/>
            <person name="Natvig D."/>
            <person name="Lalanne C."/>
            <person name="Gautier V."/>
            <person name="Ament-Velasquez S.L."/>
            <person name="Kruys A."/>
            <person name="Hutchinson M.I."/>
            <person name="Powell A.J."/>
            <person name="Barry K."/>
            <person name="Miller A.N."/>
            <person name="Grigoriev I.V."/>
            <person name="Debuchy R."/>
            <person name="Gladieux P."/>
            <person name="Thoren M.H."/>
            <person name="Johannesson H."/>
        </authorList>
    </citation>
    <scope>NUCLEOTIDE SEQUENCE</scope>
    <source>
        <strain evidence="3">8032-3</strain>
    </source>
</reference>
<feature type="non-terminal residue" evidence="3">
    <location>
        <position position="66"/>
    </location>
</feature>
<evidence type="ECO:0000313" key="3">
    <source>
        <dbReference type="EMBL" id="KAK1761910.1"/>
    </source>
</evidence>
<evidence type="ECO:0000256" key="2">
    <source>
        <dbReference type="ARBA" id="ARBA00023128"/>
    </source>
</evidence>
<organism evidence="3 4">
    <name type="scientific">Phialemonium atrogriseum</name>
    <dbReference type="NCBI Taxonomy" id="1093897"/>
    <lineage>
        <taxon>Eukaryota</taxon>
        <taxon>Fungi</taxon>
        <taxon>Dikarya</taxon>
        <taxon>Ascomycota</taxon>
        <taxon>Pezizomycotina</taxon>
        <taxon>Sordariomycetes</taxon>
        <taxon>Sordariomycetidae</taxon>
        <taxon>Cephalothecales</taxon>
        <taxon>Cephalothecaceae</taxon>
        <taxon>Phialemonium</taxon>
    </lineage>
</organism>
<dbReference type="RefSeq" id="XP_060278123.1">
    <property type="nucleotide sequence ID" value="XM_060424166.1"/>
</dbReference>
<evidence type="ECO:0000313" key="4">
    <source>
        <dbReference type="Proteomes" id="UP001244011"/>
    </source>
</evidence>
<keyword evidence="4" id="KW-1185">Reference proteome</keyword>
<name>A0AAJ0FIA4_9PEZI</name>
<dbReference type="AlphaFoldDB" id="A0AAJ0FIA4"/>
<dbReference type="EMBL" id="MU839047">
    <property type="protein sequence ID" value="KAK1761910.1"/>
    <property type="molecule type" value="Genomic_DNA"/>
</dbReference>
<dbReference type="InterPro" id="IPR043502">
    <property type="entry name" value="DNA/RNA_pol_sf"/>
</dbReference>
<evidence type="ECO:0000256" key="1">
    <source>
        <dbReference type="ARBA" id="ARBA00004173"/>
    </source>
</evidence>
<gene>
    <name evidence="3" type="ORF">QBC33DRAFT_434329</name>
</gene>
<dbReference type="GeneID" id="85307353"/>
<evidence type="ECO:0008006" key="5">
    <source>
        <dbReference type="Google" id="ProtNLM"/>
    </source>
</evidence>
<comment type="subcellular location">
    <subcellularLocation>
        <location evidence="1">Mitochondrion</location>
    </subcellularLocation>
</comment>
<proteinExistence type="predicted"/>
<accession>A0AAJ0FIA4</accession>
<dbReference type="Proteomes" id="UP001244011">
    <property type="component" value="Unassembled WGS sequence"/>
</dbReference>
<feature type="non-terminal residue" evidence="3">
    <location>
        <position position="1"/>
    </location>
</feature>
<dbReference type="GO" id="GO:0005739">
    <property type="term" value="C:mitochondrion"/>
    <property type="evidence" value="ECO:0007669"/>
    <property type="project" value="UniProtKB-SubCell"/>
</dbReference>
<comment type="caution">
    <text evidence="3">The sequence shown here is derived from an EMBL/GenBank/DDBJ whole genome shotgun (WGS) entry which is preliminary data.</text>
</comment>
<protein>
    <recommendedName>
        <fullName evidence="5">Reverse transcriptase domain-containing protein</fullName>
    </recommendedName>
</protein>
<keyword evidence="2" id="KW-0496">Mitochondrion</keyword>